<accession>A0A1B6CN65</accession>
<evidence type="ECO:0000256" key="2">
    <source>
        <dbReference type="ARBA" id="ARBA00008098"/>
    </source>
</evidence>
<evidence type="ECO:0000256" key="4">
    <source>
        <dbReference type="SAM" id="SignalP"/>
    </source>
</evidence>
<feature type="non-terminal residue" evidence="5">
    <location>
        <position position="1"/>
    </location>
</feature>
<evidence type="ECO:0000313" key="5">
    <source>
        <dbReference type="EMBL" id="JAS14751.1"/>
    </source>
</evidence>
<dbReference type="InterPro" id="IPR052295">
    <property type="entry name" value="Odorant-binding_protein"/>
</dbReference>
<dbReference type="AlphaFoldDB" id="A0A1B6CN65"/>
<reference evidence="5" key="1">
    <citation type="submission" date="2015-12" db="EMBL/GenBank/DDBJ databases">
        <title>De novo transcriptome assembly of four potential Pierce s Disease insect vectors from Arizona vineyards.</title>
        <authorList>
            <person name="Tassone E.E."/>
        </authorList>
    </citation>
    <scope>NUCLEOTIDE SEQUENCE</scope>
</reference>
<evidence type="ECO:0000256" key="3">
    <source>
        <dbReference type="ARBA" id="ARBA00022525"/>
    </source>
</evidence>
<dbReference type="PANTHER" id="PTHR21066">
    <property type="entry name" value="ODORANT-BINDING PROTEIN 59A-RELATED"/>
    <property type="match status" value="1"/>
</dbReference>
<gene>
    <name evidence="5" type="ORF">g.11093</name>
</gene>
<sequence length="243" mass="27805">SAVIVVVGCLIVAVAAYDFSDTGFNQLLASSLTDLNVERVRRHLSDEDRSGLPDKSDIHDRSGEFKKARGHHWKSCCGRGNWMKRLGEKDRTTVEDCMLEINNRFEPISKNGHLTESFDDMFSCAKINVKKMRVTCMGECIGKKAGLLRDSGNLRPQRIRSYINNELNQEDWVKPIIEGALDKCLQNTSFSVWTTLETGDIRCNPAMLSFHHCIWKEVEMNCPEIQRRQDPKCLEFYQNVTRS</sequence>
<dbReference type="Gene3D" id="1.10.238.270">
    <property type="match status" value="1"/>
</dbReference>
<feature type="signal peptide" evidence="4">
    <location>
        <begin position="1"/>
        <end position="16"/>
    </location>
</feature>
<comment type="subcellular location">
    <subcellularLocation>
        <location evidence="1">Secreted</location>
    </subcellularLocation>
</comment>
<dbReference type="InterPro" id="IPR036728">
    <property type="entry name" value="PBP_GOBP_sf"/>
</dbReference>
<protein>
    <submittedName>
        <fullName evidence="5">Uncharacterized protein</fullName>
    </submittedName>
</protein>
<dbReference type="GO" id="GO:0005576">
    <property type="term" value="C:extracellular region"/>
    <property type="evidence" value="ECO:0007669"/>
    <property type="project" value="UniProtKB-SubCell"/>
</dbReference>
<dbReference type="PANTHER" id="PTHR21066:SF17">
    <property type="entry name" value="AGAP011368-PA"/>
    <property type="match status" value="1"/>
</dbReference>
<dbReference type="SUPFAM" id="SSF47565">
    <property type="entry name" value="Insect pheromone/odorant-binding proteins"/>
    <property type="match status" value="1"/>
</dbReference>
<organism evidence="5">
    <name type="scientific">Clastoptera arizonana</name>
    <name type="common">Arizona spittle bug</name>
    <dbReference type="NCBI Taxonomy" id="38151"/>
    <lineage>
        <taxon>Eukaryota</taxon>
        <taxon>Metazoa</taxon>
        <taxon>Ecdysozoa</taxon>
        <taxon>Arthropoda</taxon>
        <taxon>Hexapoda</taxon>
        <taxon>Insecta</taxon>
        <taxon>Pterygota</taxon>
        <taxon>Neoptera</taxon>
        <taxon>Paraneoptera</taxon>
        <taxon>Hemiptera</taxon>
        <taxon>Auchenorrhyncha</taxon>
        <taxon>Cercopoidea</taxon>
        <taxon>Clastopteridae</taxon>
        <taxon>Clastoptera</taxon>
    </lineage>
</organism>
<name>A0A1B6CN65_9HEMI</name>
<feature type="chain" id="PRO_5008580515" evidence="4">
    <location>
        <begin position="17"/>
        <end position="243"/>
    </location>
</feature>
<keyword evidence="4" id="KW-0732">Signal</keyword>
<proteinExistence type="inferred from homology"/>
<dbReference type="GO" id="GO:0005549">
    <property type="term" value="F:odorant binding"/>
    <property type="evidence" value="ECO:0007669"/>
    <property type="project" value="InterPro"/>
</dbReference>
<keyword evidence="3" id="KW-0964">Secreted</keyword>
<evidence type="ECO:0000256" key="1">
    <source>
        <dbReference type="ARBA" id="ARBA00004613"/>
    </source>
</evidence>
<dbReference type="EMBL" id="GEDC01022547">
    <property type="protein sequence ID" value="JAS14751.1"/>
    <property type="molecule type" value="Transcribed_RNA"/>
</dbReference>
<comment type="similarity">
    <text evidence="2">Belongs to the PBP/GOBP family.</text>
</comment>